<evidence type="ECO:0000256" key="8">
    <source>
        <dbReference type="SAM" id="SignalP"/>
    </source>
</evidence>
<evidence type="ECO:0000256" key="3">
    <source>
        <dbReference type="ARBA" id="ARBA00022729"/>
    </source>
</evidence>
<reference evidence="9 10" key="1">
    <citation type="submission" date="2023-12" db="EMBL/GenBank/DDBJ databases">
        <title>A high-quality genome assembly for Dillenia turbinata (Dilleniales).</title>
        <authorList>
            <person name="Chanderbali A."/>
        </authorList>
    </citation>
    <scope>NUCLEOTIDE SEQUENCE [LARGE SCALE GENOMIC DNA]</scope>
    <source>
        <strain evidence="9">LSX21</strain>
        <tissue evidence="9">Leaf</tissue>
    </source>
</reference>
<protein>
    <submittedName>
        <fullName evidence="9">DESIGUAL/Modifying wall lignin-1/2</fullName>
    </submittedName>
</protein>
<dbReference type="AlphaFoldDB" id="A0AAN8VUL5"/>
<feature type="transmembrane region" description="Helical" evidence="7">
    <location>
        <begin position="133"/>
        <end position="152"/>
    </location>
</feature>
<name>A0AAN8VUL5_9MAGN</name>
<evidence type="ECO:0000313" key="9">
    <source>
        <dbReference type="EMBL" id="KAK6934378.1"/>
    </source>
</evidence>
<keyword evidence="2 7" id="KW-0812">Transmembrane</keyword>
<evidence type="ECO:0000256" key="6">
    <source>
        <dbReference type="ARBA" id="ARBA00029467"/>
    </source>
</evidence>
<sequence length="184" mass="20020">QMANLSYFICLFIVVADIVAGTLGVRAEVAQTKTRRIWLCSIECNEPSHAAFMLGLVGTSLLALAHVCANLAAGCICIRSSEELDKSDVNRQSLFTCVIFSWVLVAIGLPTLIIGTLGNSKSRWSCGVSQHPFVFLIGGIMCFIHGLLCLAYHNTVIAKLVNEKPTQHEETIVQNKGNKNGSRR</sequence>
<dbReference type="EMBL" id="JBAMMX010000008">
    <property type="protein sequence ID" value="KAK6934378.1"/>
    <property type="molecule type" value="Genomic_DNA"/>
</dbReference>
<keyword evidence="3 8" id="KW-0732">Signal</keyword>
<accession>A0AAN8VUL5</accession>
<organism evidence="9 10">
    <name type="scientific">Dillenia turbinata</name>
    <dbReference type="NCBI Taxonomy" id="194707"/>
    <lineage>
        <taxon>Eukaryota</taxon>
        <taxon>Viridiplantae</taxon>
        <taxon>Streptophyta</taxon>
        <taxon>Embryophyta</taxon>
        <taxon>Tracheophyta</taxon>
        <taxon>Spermatophyta</taxon>
        <taxon>Magnoliopsida</taxon>
        <taxon>eudicotyledons</taxon>
        <taxon>Gunneridae</taxon>
        <taxon>Pentapetalae</taxon>
        <taxon>Dilleniales</taxon>
        <taxon>Dilleniaceae</taxon>
        <taxon>Dillenia</taxon>
    </lineage>
</organism>
<gene>
    <name evidence="9" type="ORF">RJ641_034533</name>
</gene>
<dbReference type="GO" id="GO:0012505">
    <property type="term" value="C:endomembrane system"/>
    <property type="evidence" value="ECO:0007669"/>
    <property type="project" value="UniProtKB-SubCell"/>
</dbReference>
<comment type="subcellular location">
    <subcellularLocation>
        <location evidence="1">Endomembrane system</location>
        <topology evidence="1">Multi-pass membrane protein</topology>
    </subcellularLocation>
</comment>
<dbReference type="InterPro" id="IPR052222">
    <property type="entry name" value="DESIGUAL"/>
</dbReference>
<feature type="non-terminal residue" evidence="9">
    <location>
        <position position="1"/>
    </location>
</feature>
<feature type="signal peptide" evidence="8">
    <location>
        <begin position="1"/>
        <end position="24"/>
    </location>
</feature>
<comment type="similarity">
    <text evidence="6">Belongs to the DESIGUAL family.</text>
</comment>
<keyword evidence="5 7" id="KW-0472">Membrane</keyword>
<keyword evidence="10" id="KW-1185">Reference proteome</keyword>
<dbReference type="InterPro" id="IPR009606">
    <property type="entry name" value="DEAL/Modifying_wall_lignin1/2"/>
</dbReference>
<dbReference type="Proteomes" id="UP001370490">
    <property type="component" value="Unassembled WGS sequence"/>
</dbReference>
<dbReference type="PANTHER" id="PTHR31769">
    <property type="entry name" value="OS07G0462200 PROTEIN-RELATED"/>
    <property type="match status" value="1"/>
</dbReference>
<evidence type="ECO:0000313" key="10">
    <source>
        <dbReference type="Proteomes" id="UP001370490"/>
    </source>
</evidence>
<evidence type="ECO:0000256" key="7">
    <source>
        <dbReference type="SAM" id="Phobius"/>
    </source>
</evidence>
<feature type="transmembrane region" description="Helical" evidence="7">
    <location>
        <begin position="51"/>
        <end position="73"/>
    </location>
</feature>
<feature type="chain" id="PRO_5042826963" evidence="8">
    <location>
        <begin position="25"/>
        <end position="184"/>
    </location>
</feature>
<comment type="caution">
    <text evidence="9">The sequence shown here is derived from an EMBL/GenBank/DDBJ whole genome shotgun (WGS) entry which is preliminary data.</text>
</comment>
<feature type="transmembrane region" description="Helical" evidence="7">
    <location>
        <begin position="94"/>
        <end position="113"/>
    </location>
</feature>
<proteinExistence type="inferred from homology"/>
<evidence type="ECO:0000256" key="2">
    <source>
        <dbReference type="ARBA" id="ARBA00022692"/>
    </source>
</evidence>
<evidence type="ECO:0000256" key="4">
    <source>
        <dbReference type="ARBA" id="ARBA00022989"/>
    </source>
</evidence>
<evidence type="ECO:0000256" key="5">
    <source>
        <dbReference type="ARBA" id="ARBA00023136"/>
    </source>
</evidence>
<dbReference type="Pfam" id="PF06749">
    <property type="entry name" value="DUF1218"/>
    <property type="match status" value="1"/>
</dbReference>
<evidence type="ECO:0000256" key="1">
    <source>
        <dbReference type="ARBA" id="ARBA00004127"/>
    </source>
</evidence>
<keyword evidence="4 7" id="KW-1133">Transmembrane helix</keyword>